<dbReference type="PANTHER" id="PTHR48228">
    <property type="entry name" value="SUCCINYL-COA--D-CITRAMALATE COA-TRANSFERASE"/>
    <property type="match status" value="1"/>
</dbReference>
<gene>
    <name evidence="2" type="ORF">DOO78_20800</name>
</gene>
<protein>
    <submittedName>
        <fullName evidence="2">CoA transferase</fullName>
    </submittedName>
</protein>
<dbReference type="Gene3D" id="3.40.50.10540">
    <property type="entry name" value="Crotonobetainyl-coa:carnitine coa-transferase, domain 1"/>
    <property type="match status" value="1"/>
</dbReference>
<dbReference type="SUPFAM" id="SSF89796">
    <property type="entry name" value="CoA-transferase family III (CaiB/BaiF)"/>
    <property type="match status" value="1"/>
</dbReference>
<accession>A0A327M1G9</accession>
<evidence type="ECO:0000256" key="1">
    <source>
        <dbReference type="SAM" id="MobiDB-lite"/>
    </source>
</evidence>
<sequence>MSAPAASALPDAAADAPAGTAPGGPLAGLRVVEFAGLGPGPFACMLLADMGADVLTILRPGERLPGPGSILGRGRRVIQLDLKSEGDRAAVLALCDRADVLVEGFRPGVMERLGLGPEALARRNPRLIYGRITGWGQDGPLAPRAGHDINFIALAGALHAIGSADGPPVPPLNLLGDYAGGSLYLVCGVLAALLERQRSGRGQTVDAAMVDGVLSLMSGILGMARTGRFTEARGTNLLDGGAPFYAVYRTADGGHVSIGALEPAFFDILCDRLELPAPLRAAQRDRAAWPDLHAAFTRIFASRRRDEWEALLGDVDACFAPVLPLSELEAHPHHRARGAFVTVGESRQPAPAPRFGRTPSGIPAAAPGQPIGREAALAAWAAAPPAPTGGRP</sequence>
<feature type="region of interest" description="Disordered" evidence="1">
    <location>
        <begin position="345"/>
        <end position="368"/>
    </location>
</feature>
<dbReference type="InterPro" id="IPR050509">
    <property type="entry name" value="CoA-transferase_III"/>
</dbReference>
<organism evidence="2 3">
    <name type="scientific">Roseicella frigidaeris</name>
    <dbReference type="NCBI Taxonomy" id="2230885"/>
    <lineage>
        <taxon>Bacteria</taxon>
        <taxon>Pseudomonadati</taxon>
        <taxon>Pseudomonadota</taxon>
        <taxon>Alphaproteobacteria</taxon>
        <taxon>Acetobacterales</taxon>
        <taxon>Roseomonadaceae</taxon>
        <taxon>Roseicella</taxon>
    </lineage>
</organism>
<dbReference type="Gene3D" id="3.30.1540.10">
    <property type="entry name" value="formyl-coa transferase, domain 3"/>
    <property type="match status" value="1"/>
</dbReference>
<reference evidence="3" key="1">
    <citation type="submission" date="2018-06" db="EMBL/GenBank/DDBJ databases">
        <authorList>
            <person name="Khan S.A."/>
        </authorList>
    </citation>
    <scope>NUCLEOTIDE SEQUENCE [LARGE SCALE GENOMIC DNA]</scope>
    <source>
        <strain evidence="3">DB-1506</strain>
    </source>
</reference>
<dbReference type="InterPro" id="IPR044855">
    <property type="entry name" value="CoA-Trfase_III_dom3_sf"/>
</dbReference>
<dbReference type="InterPro" id="IPR023606">
    <property type="entry name" value="CoA-Trfase_III_dom_1_sf"/>
</dbReference>
<dbReference type="EMBL" id="QLIX01000021">
    <property type="protein sequence ID" value="RAI57101.1"/>
    <property type="molecule type" value="Genomic_DNA"/>
</dbReference>
<name>A0A327M1G9_9PROT</name>
<dbReference type="Proteomes" id="UP000249065">
    <property type="component" value="Unassembled WGS sequence"/>
</dbReference>
<dbReference type="InterPro" id="IPR003673">
    <property type="entry name" value="CoA-Trfase_fam_III"/>
</dbReference>
<evidence type="ECO:0000313" key="3">
    <source>
        <dbReference type="Proteomes" id="UP000249065"/>
    </source>
</evidence>
<dbReference type="Pfam" id="PF02515">
    <property type="entry name" value="CoA_transf_3"/>
    <property type="match status" value="1"/>
</dbReference>
<dbReference type="PANTHER" id="PTHR48228:SF5">
    <property type="entry name" value="ALPHA-METHYLACYL-COA RACEMASE"/>
    <property type="match status" value="1"/>
</dbReference>
<keyword evidence="3" id="KW-1185">Reference proteome</keyword>
<dbReference type="GO" id="GO:0016740">
    <property type="term" value="F:transferase activity"/>
    <property type="evidence" value="ECO:0007669"/>
    <property type="project" value="UniProtKB-KW"/>
</dbReference>
<keyword evidence="2" id="KW-0808">Transferase</keyword>
<evidence type="ECO:0000313" key="2">
    <source>
        <dbReference type="EMBL" id="RAI57101.1"/>
    </source>
</evidence>
<comment type="caution">
    <text evidence="2">The sequence shown here is derived from an EMBL/GenBank/DDBJ whole genome shotgun (WGS) entry which is preliminary data.</text>
</comment>
<dbReference type="AlphaFoldDB" id="A0A327M1G9"/>
<dbReference type="OrthoDB" id="7457784at2"/>
<proteinExistence type="predicted"/>
<dbReference type="RefSeq" id="WP_111471801.1">
    <property type="nucleotide sequence ID" value="NZ_QLIX01000021.1"/>
</dbReference>